<keyword evidence="9 12" id="KW-0786">Thiamine pyrophosphate</keyword>
<evidence type="ECO:0000256" key="1">
    <source>
        <dbReference type="ARBA" id="ARBA00001920"/>
    </source>
</evidence>
<evidence type="ECO:0000256" key="2">
    <source>
        <dbReference type="ARBA" id="ARBA00001964"/>
    </source>
</evidence>
<gene>
    <name evidence="16" type="ORF">E4U02_06560</name>
</gene>
<dbReference type="Gene3D" id="3.40.50.1220">
    <property type="entry name" value="TPP-binding domain"/>
    <property type="match status" value="1"/>
</dbReference>
<dbReference type="PANTHER" id="PTHR43452">
    <property type="entry name" value="PYRUVATE DECARBOXYLASE"/>
    <property type="match status" value="1"/>
</dbReference>
<evidence type="ECO:0000256" key="9">
    <source>
        <dbReference type="ARBA" id="ARBA00023052"/>
    </source>
</evidence>
<dbReference type="FunFam" id="3.40.50.970:FF:000019">
    <property type="entry name" value="Pyruvate decarboxylase isozyme"/>
    <property type="match status" value="1"/>
</dbReference>
<feature type="domain" description="Thiamine pyrophosphate enzyme N-terminal TPP-binding" evidence="15">
    <location>
        <begin position="10"/>
        <end position="114"/>
    </location>
</feature>
<comment type="cofactor">
    <cofactor evidence="1">
        <name>a metal cation</name>
        <dbReference type="ChEBI" id="CHEBI:25213"/>
    </cofactor>
</comment>
<evidence type="ECO:0000259" key="13">
    <source>
        <dbReference type="Pfam" id="PF00205"/>
    </source>
</evidence>
<feature type="binding site" evidence="11">
    <location>
        <position position="470"/>
    </location>
    <ligand>
        <name>Mg(2+)</name>
        <dbReference type="ChEBI" id="CHEBI:18420"/>
    </ligand>
</feature>
<protein>
    <recommendedName>
        <fullName evidence="5">Alpha-keto-acid decarboxylase</fullName>
    </recommendedName>
</protein>
<evidence type="ECO:0000259" key="14">
    <source>
        <dbReference type="Pfam" id="PF02775"/>
    </source>
</evidence>
<evidence type="ECO:0000256" key="7">
    <source>
        <dbReference type="ARBA" id="ARBA00022793"/>
    </source>
</evidence>
<evidence type="ECO:0000256" key="10">
    <source>
        <dbReference type="ARBA" id="ARBA00023239"/>
    </source>
</evidence>
<dbReference type="InterPro" id="IPR029061">
    <property type="entry name" value="THDP-binding"/>
</dbReference>
<name>A0A4Y9FWK6_9MICO</name>
<dbReference type="Proteomes" id="UP000298358">
    <property type="component" value="Unassembled WGS sequence"/>
</dbReference>
<dbReference type="InterPro" id="IPR047213">
    <property type="entry name" value="TPP_PYR_PDC_IPDC-like"/>
</dbReference>
<keyword evidence="8 11" id="KW-0460">Magnesium</keyword>
<proteinExistence type="inferred from homology"/>
<dbReference type="GO" id="GO:0030976">
    <property type="term" value="F:thiamine pyrophosphate binding"/>
    <property type="evidence" value="ECO:0007669"/>
    <property type="project" value="InterPro"/>
</dbReference>
<organism evidence="16 17">
    <name type="scientific">Microbacterium paludicola</name>
    <dbReference type="NCBI Taxonomy" id="300019"/>
    <lineage>
        <taxon>Bacteria</taxon>
        <taxon>Bacillati</taxon>
        <taxon>Actinomycetota</taxon>
        <taxon>Actinomycetes</taxon>
        <taxon>Micrococcales</taxon>
        <taxon>Microbacteriaceae</taxon>
        <taxon>Microbacterium</taxon>
    </lineage>
</organism>
<comment type="cofactor">
    <cofactor evidence="2">
        <name>thiamine diphosphate</name>
        <dbReference type="ChEBI" id="CHEBI:58937"/>
    </cofactor>
</comment>
<evidence type="ECO:0000256" key="4">
    <source>
        <dbReference type="ARBA" id="ARBA00007812"/>
    </source>
</evidence>
<keyword evidence="10" id="KW-0456">Lyase</keyword>
<dbReference type="InterPro" id="IPR047214">
    <property type="entry name" value="TPP_PDC_IPDC"/>
</dbReference>
<dbReference type="InterPro" id="IPR029035">
    <property type="entry name" value="DHS-like_NAD/FAD-binding_dom"/>
</dbReference>
<dbReference type="RefSeq" id="WP_135114045.1">
    <property type="nucleotide sequence ID" value="NZ_JADGLL010000011.1"/>
</dbReference>
<evidence type="ECO:0000256" key="3">
    <source>
        <dbReference type="ARBA" id="ARBA00002938"/>
    </source>
</evidence>
<keyword evidence="6 11" id="KW-0479">Metal-binding</keyword>
<dbReference type="SUPFAM" id="SSF52518">
    <property type="entry name" value="Thiamin diphosphate-binding fold (THDP-binding)"/>
    <property type="match status" value="2"/>
</dbReference>
<comment type="function">
    <text evidence="3">Decarboxylates branched-chain and aromatic alpha-keto acids to aldehydes.</text>
</comment>
<evidence type="ECO:0000313" key="16">
    <source>
        <dbReference type="EMBL" id="TFU33250.1"/>
    </source>
</evidence>
<dbReference type="OrthoDB" id="4959782at2"/>
<dbReference type="InterPro" id="IPR012001">
    <property type="entry name" value="Thiamin_PyroP_enz_TPP-bd_dom"/>
</dbReference>
<dbReference type="Pfam" id="PF00205">
    <property type="entry name" value="TPP_enzyme_M"/>
    <property type="match status" value="1"/>
</dbReference>
<evidence type="ECO:0000313" key="17">
    <source>
        <dbReference type="Proteomes" id="UP000298358"/>
    </source>
</evidence>
<feature type="binding site" evidence="11">
    <location>
        <position position="443"/>
    </location>
    <ligand>
        <name>Mg(2+)</name>
        <dbReference type="ChEBI" id="CHEBI:18420"/>
    </ligand>
</feature>
<keyword evidence="17" id="KW-1185">Reference proteome</keyword>
<keyword evidence="7" id="KW-0210">Decarboxylase</keyword>
<evidence type="ECO:0000256" key="5">
    <source>
        <dbReference type="ARBA" id="ARBA00020054"/>
    </source>
</evidence>
<dbReference type="GO" id="GO:0000287">
    <property type="term" value="F:magnesium ion binding"/>
    <property type="evidence" value="ECO:0007669"/>
    <property type="project" value="InterPro"/>
</dbReference>
<dbReference type="InterPro" id="IPR012110">
    <property type="entry name" value="PDC/IPDC-like"/>
</dbReference>
<comment type="similarity">
    <text evidence="4 12">Belongs to the TPP enzyme family.</text>
</comment>
<dbReference type="InterPro" id="IPR012000">
    <property type="entry name" value="Thiamin_PyroP_enz_cen_dom"/>
</dbReference>
<dbReference type="GO" id="GO:0000949">
    <property type="term" value="P:aromatic amino acid family catabolic process to alcohol via Ehrlich pathway"/>
    <property type="evidence" value="ECO:0007669"/>
    <property type="project" value="TreeGrafter"/>
</dbReference>
<sequence length="562" mass="59340">MAELDAGTVTVGRYLAARLTQLGCRHLFGLPGDFNLNLLDEMLAGDDLEWMGSANELNAAYAADGYARVGRCAGAVVTTYGVGELSAVNGIAGSYAEDVPVVHIAGLPSSEAIRSGARLHHTLLDGDFLHFVRMFAEVTVAQAVLDATDPAGAIDRVLETMLATSKPVYLGVPLDLARHPVPADRLRTPLVPPPSDPEAVAAFTDALRDRLPRMDRLTVLAGPGVHRRGLEASVARLAQVPGIRIASQVGSKAILDETHPASLGTYLGVNTKDPGSQAVVDDAGVLVMVGTVFSDFTTGHFSHRYQPAHAIELALDHARIGPAVYPGVRLEEGLAALGEVVADLGFTPQEDVPPTPVPPAATDDAAPLDHTTMWALLQDWIHPGTTLIAEAGTAFYGAVDLTLPDRSDLLGQPVWSSIGYTLPAAWGAAVARPDRRPVLVIGDGSAQLTIQELGRLLSHPSAPVVLLLDNDGYTVERKIQSPDAVYQDIPRWDWTALPPALGASGAVVHDVGTTGEFRETLDAARDATAGHFVRVRLDRDDAPRLLVAIVAGIQKANALAGR</sequence>
<dbReference type="AlphaFoldDB" id="A0A4Y9FWK6"/>
<evidence type="ECO:0000256" key="11">
    <source>
        <dbReference type="PIRSR" id="PIRSR036565-2"/>
    </source>
</evidence>
<dbReference type="GO" id="GO:0004737">
    <property type="term" value="F:pyruvate decarboxylase activity"/>
    <property type="evidence" value="ECO:0007669"/>
    <property type="project" value="TreeGrafter"/>
</dbReference>
<feature type="binding site" evidence="11">
    <location>
        <position position="472"/>
    </location>
    <ligand>
        <name>Mg(2+)</name>
        <dbReference type="ChEBI" id="CHEBI:18420"/>
    </ligand>
</feature>
<evidence type="ECO:0000259" key="15">
    <source>
        <dbReference type="Pfam" id="PF02776"/>
    </source>
</evidence>
<dbReference type="CDD" id="cd02005">
    <property type="entry name" value="TPP_PDC_IPDC"/>
    <property type="match status" value="1"/>
</dbReference>
<dbReference type="FunFam" id="3.40.50.970:FF:000024">
    <property type="entry name" value="Pyruvate decarboxylase isozyme"/>
    <property type="match status" value="1"/>
</dbReference>
<dbReference type="SUPFAM" id="SSF52467">
    <property type="entry name" value="DHS-like NAD/FAD-binding domain"/>
    <property type="match status" value="1"/>
</dbReference>
<dbReference type="Pfam" id="PF02776">
    <property type="entry name" value="TPP_enzyme_N"/>
    <property type="match status" value="1"/>
</dbReference>
<accession>A0A4Y9FWK6</accession>
<feature type="domain" description="Thiamine pyrophosphate enzyme TPP-binding" evidence="14">
    <location>
        <begin position="409"/>
        <end position="528"/>
    </location>
</feature>
<dbReference type="PANTHER" id="PTHR43452:SF30">
    <property type="entry name" value="PYRUVATE DECARBOXYLASE ISOZYME 1-RELATED"/>
    <property type="match status" value="1"/>
</dbReference>
<reference evidence="16 17" key="1">
    <citation type="submission" date="2019-03" db="EMBL/GenBank/DDBJ databases">
        <title>Diversity of the mouse oral microbiome.</title>
        <authorList>
            <person name="Joseph S."/>
            <person name="Aduse-Opoku J."/>
            <person name="Curtis M."/>
            <person name="Wade W."/>
            <person name="Hashim A."/>
        </authorList>
    </citation>
    <scope>NUCLEOTIDE SEQUENCE [LARGE SCALE GENOMIC DNA]</scope>
    <source>
        <strain evidence="16 17">P1012</strain>
    </source>
</reference>
<comment type="caution">
    <text evidence="16">The sequence shown here is derived from an EMBL/GenBank/DDBJ whole genome shotgun (WGS) entry which is preliminary data.</text>
</comment>
<dbReference type="Gene3D" id="3.40.50.970">
    <property type="match status" value="2"/>
</dbReference>
<dbReference type="PIRSF" id="PIRSF036565">
    <property type="entry name" value="Pyruvt_ip_decrb"/>
    <property type="match status" value="1"/>
</dbReference>
<dbReference type="CDD" id="cd07038">
    <property type="entry name" value="TPP_PYR_PDC_IPDC_like"/>
    <property type="match status" value="1"/>
</dbReference>
<dbReference type="Pfam" id="PF02775">
    <property type="entry name" value="TPP_enzyme_C"/>
    <property type="match status" value="1"/>
</dbReference>
<feature type="domain" description="Thiamine pyrophosphate enzyme central" evidence="13">
    <location>
        <begin position="208"/>
        <end position="325"/>
    </location>
</feature>
<dbReference type="InterPro" id="IPR011766">
    <property type="entry name" value="TPP_enzyme_TPP-bd"/>
</dbReference>
<dbReference type="GO" id="GO:0005829">
    <property type="term" value="C:cytosol"/>
    <property type="evidence" value="ECO:0007669"/>
    <property type="project" value="TreeGrafter"/>
</dbReference>
<evidence type="ECO:0000256" key="12">
    <source>
        <dbReference type="RuleBase" id="RU362132"/>
    </source>
</evidence>
<evidence type="ECO:0000256" key="8">
    <source>
        <dbReference type="ARBA" id="ARBA00022842"/>
    </source>
</evidence>
<evidence type="ECO:0000256" key="6">
    <source>
        <dbReference type="ARBA" id="ARBA00022723"/>
    </source>
</evidence>
<dbReference type="EMBL" id="SPQB01000011">
    <property type="protein sequence ID" value="TFU33250.1"/>
    <property type="molecule type" value="Genomic_DNA"/>
</dbReference>
<comment type="cofactor">
    <cofactor evidence="11">
        <name>Mg(2+)</name>
        <dbReference type="ChEBI" id="CHEBI:18420"/>
    </cofactor>
    <text evidence="11">Binds 1 Mg(2+) per subunit.</text>
</comment>